<keyword evidence="4" id="KW-1185">Reference proteome</keyword>
<dbReference type="RefSeq" id="WP_377582966.1">
    <property type="nucleotide sequence ID" value="NZ_JBHTKA010000008.1"/>
</dbReference>
<reference evidence="4" key="1">
    <citation type="journal article" date="2019" name="Int. J. Syst. Evol. Microbiol.">
        <title>The Global Catalogue of Microorganisms (GCM) 10K type strain sequencing project: providing services to taxonomists for standard genome sequencing and annotation.</title>
        <authorList>
            <consortium name="The Broad Institute Genomics Platform"/>
            <consortium name="The Broad Institute Genome Sequencing Center for Infectious Disease"/>
            <person name="Wu L."/>
            <person name="Ma J."/>
        </authorList>
    </citation>
    <scope>NUCLEOTIDE SEQUENCE [LARGE SCALE GENOMIC DNA]</scope>
    <source>
        <strain evidence="4">CCUG 58938</strain>
    </source>
</reference>
<keyword evidence="2" id="KW-0472">Membrane</keyword>
<accession>A0ABW3K8W2</accession>
<evidence type="ECO:0000313" key="3">
    <source>
        <dbReference type="EMBL" id="MFD1002144.1"/>
    </source>
</evidence>
<dbReference type="Proteomes" id="UP001597112">
    <property type="component" value="Unassembled WGS sequence"/>
</dbReference>
<keyword evidence="2" id="KW-0812">Transmembrane</keyword>
<dbReference type="EMBL" id="JBHTKA010000008">
    <property type="protein sequence ID" value="MFD1002144.1"/>
    <property type="molecule type" value="Genomic_DNA"/>
</dbReference>
<feature type="transmembrane region" description="Helical" evidence="2">
    <location>
        <begin position="6"/>
        <end position="24"/>
    </location>
</feature>
<feature type="compositionally biased region" description="Basic and acidic residues" evidence="1">
    <location>
        <begin position="352"/>
        <end position="367"/>
    </location>
</feature>
<organism evidence="3 4">
    <name type="scientific">Ohtaekwangia kribbensis</name>
    <dbReference type="NCBI Taxonomy" id="688913"/>
    <lineage>
        <taxon>Bacteria</taxon>
        <taxon>Pseudomonadati</taxon>
        <taxon>Bacteroidota</taxon>
        <taxon>Cytophagia</taxon>
        <taxon>Cytophagales</taxon>
        <taxon>Fulvivirgaceae</taxon>
        <taxon>Ohtaekwangia</taxon>
    </lineage>
</organism>
<sequence>MKITRSIWVVAALAVILIGARLLLLRYLTRHVNNALAGVQGYTCKVDDVDLYLYRGAFQLQDVQINKTGVQSDIPLLYASAIDISIDWNALLDEAFVSDITFERVRLNFIEGEKSDQYGTGVDWAMVLKELSPLSVNRVVIVDSKFTYYDLNVESRHELAFYNWNGAIENLCQIADSTSALPSMAYFTASSSDSSVLNMKMKFNAHKAVPDLDITFAFENIDLQILNGFFKTYSQKTVEHGKLDLYTNLALLDGKVEGYIKYEATHLKMTDSNDGKPDASKAWQAIGVFLASNQDKEKFATRVPLAGTLQESHPAIWAELWQFYSKEFLKAFEQRKREGTIKLNTVTNEDTALTRKMEKQLKKEQRKERRKKKREERKKQKDS</sequence>
<comment type="caution">
    <text evidence="3">The sequence shown here is derived from an EMBL/GenBank/DDBJ whole genome shotgun (WGS) entry which is preliminary data.</text>
</comment>
<name>A0ABW3K8W2_9BACT</name>
<proteinExistence type="predicted"/>
<evidence type="ECO:0000256" key="1">
    <source>
        <dbReference type="SAM" id="MobiDB-lite"/>
    </source>
</evidence>
<evidence type="ECO:0000256" key="2">
    <source>
        <dbReference type="SAM" id="Phobius"/>
    </source>
</evidence>
<gene>
    <name evidence="3" type="ORF">ACFQ21_22655</name>
</gene>
<evidence type="ECO:0000313" key="4">
    <source>
        <dbReference type="Proteomes" id="UP001597112"/>
    </source>
</evidence>
<keyword evidence="2" id="KW-1133">Transmembrane helix</keyword>
<protein>
    <submittedName>
        <fullName evidence="3">DUF748 domain-containing protein</fullName>
    </submittedName>
</protein>
<feature type="region of interest" description="Disordered" evidence="1">
    <location>
        <begin position="352"/>
        <end position="383"/>
    </location>
</feature>